<dbReference type="PROSITE" id="PS01311">
    <property type="entry name" value="LGT"/>
    <property type="match status" value="1"/>
</dbReference>
<dbReference type="NCBIfam" id="TIGR00544">
    <property type="entry name" value="lgt"/>
    <property type="match status" value="1"/>
</dbReference>
<dbReference type="PANTHER" id="PTHR30589">
    <property type="entry name" value="PROLIPOPROTEIN DIACYLGLYCERYL TRANSFERASE"/>
    <property type="match status" value="1"/>
</dbReference>
<evidence type="ECO:0000256" key="7">
    <source>
        <dbReference type="HAMAP-Rule" id="MF_01147"/>
    </source>
</evidence>
<evidence type="ECO:0000313" key="8">
    <source>
        <dbReference type="EMBL" id="MBB5618308.1"/>
    </source>
</evidence>
<dbReference type="Proteomes" id="UP000552883">
    <property type="component" value="Unassembled WGS sequence"/>
</dbReference>
<dbReference type="InterPro" id="IPR001640">
    <property type="entry name" value="Lgt"/>
</dbReference>
<feature type="transmembrane region" description="Helical" evidence="7">
    <location>
        <begin position="144"/>
        <end position="162"/>
    </location>
</feature>
<keyword evidence="2 7" id="KW-1003">Cell membrane</keyword>
<keyword evidence="6 7" id="KW-0472">Membrane</keyword>
<dbReference type="EC" id="2.5.1.145" evidence="7"/>
<feature type="transmembrane region" description="Helical" evidence="7">
    <location>
        <begin position="272"/>
        <end position="290"/>
    </location>
</feature>
<evidence type="ECO:0000256" key="1">
    <source>
        <dbReference type="ARBA" id="ARBA00007150"/>
    </source>
</evidence>
<feature type="transmembrane region" description="Helical" evidence="7">
    <location>
        <begin position="202"/>
        <end position="220"/>
    </location>
</feature>
<gene>
    <name evidence="7" type="primary">lgt</name>
    <name evidence="8" type="ORF">BJ959_001804</name>
</gene>
<evidence type="ECO:0000256" key="2">
    <source>
        <dbReference type="ARBA" id="ARBA00022475"/>
    </source>
</evidence>
<feature type="transmembrane region" description="Helical" evidence="7">
    <location>
        <begin position="40"/>
        <end position="59"/>
    </location>
</feature>
<evidence type="ECO:0000313" key="9">
    <source>
        <dbReference type="Proteomes" id="UP000552883"/>
    </source>
</evidence>
<protein>
    <recommendedName>
        <fullName evidence="7">Phosphatidylglycerol--prolipoprotein diacylglyceryl transferase</fullName>
        <ecNumber evidence="7">2.5.1.145</ecNumber>
    </recommendedName>
</protein>
<dbReference type="GO" id="GO:0008961">
    <property type="term" value="F:phosphatidylglycerol-prolipoprotein diacylglyceryl transferase activity"/>
    <property type="evidence" value="ECO:0007669"/>
    <property type="project" value="UniProtKB-UniRule"/>
</dbReference>
<proteinExistence type="inferred from homology"/>
<dbReference type="GO" id="GO:0005886">
    <property type="term" value="C:plasma membrane"/>
    <property type="evidence" value="ECO:0007669"/>
    <property type="project" value="UniProtKB-SubCell"/>
</dbReference>
<evidence type="ECO:0000256" key="5">
    <source>
        <dbReference type="ARBA" id="ARBA00022989"/>
    </source>
</evidence>
<keyword evidence="4 7" id="KW-0812">Transmembrane</keyword>
<dbReference type="UniPathway" id="UPA00664"/>
<dbReference type="GO" id="GO:0042158">
    <property type="term" value="P:lipoprotein biosynthetic process"/>
    <property type="evidence" value="ECO:0007669"/>
    <property type="project" value="UniProtKB-UniRule"/>
</dbReference>
<evidence type="ECO:0000256" key="3">
    <source>
        <dbReference type="ARBA" id="ARBA00022679"/>
    </source>
</evidence>
<organism evidence="8 9">
    <name type="scientific">Microcella frigidaquae</name>
    <dbReference type="NCBI Taxonomy" id="424758"/>
    <lineage>
        <taxon>Bacteria</taxon>
        <taxon>Bacillati</taxon>
        <taxon>Actinomycetota</taxon>
        <taxon>Actinomycetes</taxon>
        <taxon>Micrococcales</taxon>
        <taxon>Microbacteriaceae</taxon>
        <taxon>Microcella</taxon>
    </lineage>
</organism>
<name>A0A840XNY3_9MICO</name>
<keyword evidence="3 7" id="KW-0808">Transferase</keyword>
<evidence type="ECO:0000256" key="4">
    <source>
        <dbReference type="ARBA" id="ARBA00022692"/>
    </source>
</evidence>
<comment type="catalytic activity">
    <reaction evidence="7">
        <text>L-cysteinyl-[prolipoprotein] + a 1,2-diacyl-sn-glycero-3-phospho-(1'-sn-glycerol) = an S-1,2-diacyl-sn-glyceryl-L-cysteinyl-[prolipoprotein] + sn-glycerol 1-phosphate + H(+)</text>
        <dbReference type="Rhea" id="RHEA:56712"/>
        <dbReference type="Rhea" id="RHEA-COMP:14679"/>
        <dbReference type="Rhea" id="RHEA-COMP:14680"/>
        <dbReference type="ChEBI" id="CHEBI:15378"/>
        <dbReference type="ChEBI" id="CHEBI:29950"/>
        <dbReference type="ChEBI" id="CHEBI:57685"/>
        <dbReference type="ChEBI" id="CHEBI:64716"/>
        <dbReference type="ChEBI" id="CHEBI:140658"/>
        <dbReference type="EC" id="2.5.1.145"/>
    </reaction>
</comment>
<reference evidence="8 9" key="1">
    <citation type="submission" date="2020-08" db="EMBL/GenBank/DDBJ databases">
        <title>Sequencing the genomes of 1000 actinobacteria strains.</title>
        <authorList>
            <person name="Klenk H.-P."/>
        </authorList>
    </citation>
    <scope>NUCLEOTIDE SEQUENCE [LARGE SCALE GENOMIC DNA]</scope>
    <source>
        <strain evidence="8 9">DSM 23889</strain>
    </source>
</reference>
<evidence type="ECO:0000256" key="6">
    <source>
        <dbReference type="ARBA" id="ARBA00023136"/>
    </source>
</evidence>
<feature type="binding site" evidence="7">
    <location>
        <position position="160"/>
    </location>
    <ligand>
        <name>a 1,2-diacyl-sn-glycero-3-phospho-(1'-sn-glycerol)</name>
        <dbReference type="ChEBI" id="CHEBI:64716"/>
    </ligand>
</feature>
<dbReference type="AlphaFoldDB" id="A0A840XNY3"/>
<keyword evidence="8" id="KW-0449">Lipoprotein</keyword>
<keyword evidence="5 7" id="KW-1133">Transmembrane helix</keyword>
<comment type="subcellular location">
    <subcellularLocation>
        <location evidence="7">Cell membrane</location>
        <topology evidence="7">Multi-pass membrane protein</topology>
    </subcellularLocation>
</comment>
<dbReference type="Pfam" id="PF01790">
    <property type="entry name" value="LGT"/>
    <property type="match status" value="1"/>
</dbReference>
<sequence>MATTTPLDTSELFVIFRIKPLEYGLYSPDVNSLDLGFVEIRFYALFILLGMAVAVIIMTRRLRRRELPQEAALTIALWAVPFGIIGARFYHVLTHPTDYFFEGADLWKVFAIWEGGIAIFGAVLAGSIGVWIGSRQEGVRFIDAADALVPGLLLAQAIGRMGNFVNQELFGTATTLPWGLHVDPRNAAIPPGTPDGTLFHPLFLYEMLWNVVGFAVIVVAERLWRRSRASDVPRGLALGLYLLWYGVGRAWFNTFRLDPTEFEVLGIKVNVVTAALAALVGVAFIALALARRLERTGAVLHAAAPEDRSSSSAAGGGRS</sequence>
<dbReference type="PANTHER" id="PTHR30589:SF0">
    <property type="entry name" value="PHOSPHATIDYLGLYCEROL--PROLIPOPROTEIN DIACYLGLYCERYL TRANSFERASE"/>
    <property type="match status" value="1"/>
</dbReference>
<accession>A0A840XNY3</accession>
<feature type="transmembrane region" description="Helical" evidence="7">
    <location>
        <begin position="71"/>
        <end position="90"/>
    </location>
</feature>
<dbReference type="RefSeq" id="WP_341799936.1">
    <property type="nucleotide sequence ID" value="NZ_BAAANZ010000002.1"/>
</dbReference>
<comment type="similarity">
    <text evidence="1 7">Belongs to the Lgt family.</text>
</comment>
<dbReference type="HAMAP" id="MF_01147">
    <property type="entry name" value="Lgt"/>
    <property type="match status" value="1"/>
</dbReference>
<feature type="transmembrane region" description="Helical" evidence="7">
    <location>
        <begin position="232"/>
        <end position="252"/>
    </location>
</feature>
<comment type="caution">
    <text evidence="8">The sequence shown here is derived from an EMBL/GenBank/DDBJ whole genome shotgun (WGS) entry which is preliminary data.</text>
</comment>
<comment type="function">
    <text evidence="7">Catalyzes the transfer of the diacylglyceryl group from phosphatidylglycerol to the sulfhydryl group of the N-terminal cysteine of a prolipoprotein, the first step in the formation of mature lipoproteins.</text>
</comment>
<keyword evidence="9" id="KW-1185">Reference proteome</keyword>
<feature type="transmembrane region" description="Helical" evidence="7">
    <location>
        <begin position="110"/>
        <end position="132"/>
    </location>
</feature>
<dbReference type="EMBL" id="JACHBS010000001">
    <property type="protein sequence ID" value="MBB5618308.1"/>
    <property type="molecule type" value="Genomic_DNA"/>
</dbReference>
<comment type="pathway">
    <text evidence="7">Protein modification; lipoprotein biosynthesis (diacylglyceryl transfer).</text>
</comment>